<comment type="catalytic activity">
    <reaction evidence="6">
        <text>a quinone + sn-glycerol 3-phosphate = dihydroxyacetone phosphate + a quinol</text>
        <dbReference type="Rhea" id="RHEA:18977"/>
        <dbReference type="ChEBI" id="CHEBI:24646"/>
        <dbReference type="ChEBI" id="CHEBI:57597"/>
        <dbReference type="ChEBI" id="CHEBI:57642"/>
        <dbReference type="ChEBI" id="CHEBI:132124"/>
        <dbReference type="EC" id="1.1.5.3"/>
    </reaction>
</comment>
<evidence type="ECO:0000256" key="2">
    <source>
        <dbReference type="ARBA" id="ARBA00007330"/>
    </source>
</evidence>
<dbReference type="PANTHER" id="PTHR11985">
    <property type="entry name" value="GLYCEROL-3-PHOSPHATE DEHYDROGENASE"/>
    <property type="match status" value="1"/>
</dbReference>
<feature type="domain" description="FAD dependent oxidoreductase" evidence="7">
    <location>
        <begin position="20"/>
        <end position="381"/>
    </location>
</feature>
<comment type="cofactor">
    <cofactor evidence="1 6">
        <name>FAD</name>
        <dbReference type="ChEBI" id="CHEBI:57692"/>
    </cofactor>
</comment>
<gene>
    <name evidence="9" type="ORF">CS062_12680</name>
</gene>
<dbReference type="OrthoDB" id="9766796at2"/>
<dbReference type="InterPro" id="IPR031656">
    <property type="entry name" value="DAO_C"/>
</dbReference>
<dbReference type="Gene3D" id="6.10.250.1890">
    <property type="match status" value="1"/>
</dbReference>
<evidence type="ECO:0000256" key="1">
    <source>
        <dbReference type="ARBA" id="ARBA00001974"/>
    </source>
</evidence>
<dbReference type="PROSITE" id="PS00977">
    <property type="entry name" value="FAD_G3PDH_1"/>
    <property type="match status" value="1"/>
</dbReference>
<dbReference type="GO" id="GO:0004368">
    <property type="term" value="F:glycerol-3-phosphate dehydrogenase (quinone) activity"/>
    <property type="evidence" value="ECO:0007669"/>
    <property type="project" value="UniProtKB-EC"/>
</dbReference>
<dbReference type="InterPro" id="IPR000447">
    <property type="entry name" value="G3P_DH_FAD-dep"/>
</dbReference>
<dbReference type="Gene3D" id="3.50.50.60">
    <property type="entry name" value="FAD/NAD(P)-binding domain"/>
    <property type="match status" value="1"/>
</dbReference>
<reference evidence="9 10" key="1">
    <citation type="submission" date="2017-11" db="EMBL/GenBank/DDBJ databases">
        <title>Draft genome sequence of Mitsuaria sp. HWN-4.</title>
        <authorList>
            <person name="Gundlapally S.R."/>
        </authorList>
    </citation>
    <scope>NUCLEOTIDE SEQUENCE [LARGE SCALE GENOMIC DNA]</scope>
    <source>
        <strain evidence="9 10">HWN-4</strain>
    </source>
</reference>
<dbReference type="Gene3D" id="3.30.9.10">
    <property type="entry name" value="D-Amino Acid Oxidase, subunit A, domain 2"/>
    <property type="match status" value="1"/>
</dbReference>
<evidence type="ECO:0000259" key="8">
    <source>
        <dbReference type="Pfam" id="PF16901"/>
    </source>
</evidence>
<keyword evidence="3 6" id="KW-0285">Flavoprotein</keyword>
<dbReference type="EC" id="1.1.5.3" evidence="6"/>
<comment type="caution">
    <text evidence="9">The sequence shown here is derived from an EMBL/GenBank/DDBJ whole genome shotgun (WGS) entry which is preliminary data.</text>
</comment>
<dbReference type="InterPro" id="IPR006076">
    <property type="entry name" value="FAD-dep_OxRdtase"/>
</dbReference>
<proteinExistence type="inferred from homology"/>
<dbReference type="SUPFAM" id="SSF51905">
    <property type="entry name" value="FAD/NAD(P)-binding domain"/>
    <property type="match status" value="1"/>
</dbReference>
<name>A0A2G9CB66_9BURK</name>
<dbReference type="Pfam" id="PF01266">
    <property type="entry name" value="DAO"/>
    <property type="match status" value="1"/>
</dbReference>
<dbReference type="Pfam" id="PF16901">
    <property type="entry name" value="DAO_C"/>
    <property type="match status" value="1"/>
</dbReference>
<evidence type="ECO:0000256" key="6">
    <source>
        <dbReference type="RuleBase" id="RU361217"/>
    </source>
</evidence>
<dbReference type="Proteomes" id="UP000231501">
    <property type="component" value="Unassembled WGS sequence"/>
</dbReference>
<dbReference type="RefSeq" id="WP_099862002.1">
    <property type="nucleotide sequence ID" value="NZ_PEOG01000030.1"/>
</dbReference>
<protein>
    <recommendedName>
        <fullName evidence="6">Glycerol-3-phosphate dehydrogenase</fullName>
        <ecNumber evidence="6">1.1.5.3</ecNumber>
    </recommendedName>
</protein>
<keyword evidence="4" id="KW-0274">FAD</keyword>
<evidence type="ECO:0000256" key="5">
    <source>
        <dbReference type="ARBA" id="ARBA00023002"/>
    </source>
</evidence>
<evidence type="ECO:0000313" key="9">
    <source>
        <dbReference type="EMBL" id="PIM52854.1"/>
    </source>
</evidence>
<keyword evidence="10" id="KW-1185">Reference proteome</keyword>
<dbReference type="GO" id="GO:0046168">
    <property type="term" value="P:glycerol-3-phosphate catabolic process"/>
    <property type="evidence" value="ECO:0007669"/>
    <property type="project" value="TreeGrafter"/>
</dbReference>
<dbReference type="PRINTS" id="PR01001">
    <property type="entry name" value="FADG3PDH"/>
</dbReference>
<evidence type="ECO:0000256" key="4">
    <source>
        <dbReference type="ARBA" id="ARBA00022827"/>
    </source>
</evidence>
<evidence type="ECO:0000313" key="10">
    <source>
        <dbReference type="Proteomes" id="UP000231501"/>
    </source>
</evidence>
<sequence length="538" mass="59514">MTASPTTTEPGASGAPGACDVLVVGGGINGAGIARDLAGRGWKVVLAEASDFAAHTSSSSTKLIHGGLRYLEYYEFSLVRKALQEREVLLRSAPHIMWPLRFVMPHDAAMRPAWMIRIGLFLYDHLARREVLPGSTGVDLRRSPYGEPLKATYTKGFVYSDGWVDDARLVLLNALDAREHGAVLHTRTTVTAARRHADHWIVTLRCADGERTVRARALVNAAGPWAEGFLREVATPARGEALATKSLRLVKGSHIIVRKRFTHDHAYIFQNPDKRIIFAIPYEDDFTLIGTTDVELAPDALAGFGKARIEEREIDYLCEQASRYFREPVTAADVVWTYAGVRPLLDDASGDPSAVTRDYLLETHADGGAPLLSVWGGKITTFRKLAEDAADLIGALLGDRRRAWTEHAHLPGGDLRDWIGAPQRPDTDFQRLLAAIGQRHPWLPPSLARRLARAYGARVGRVLGGAERLDDLGPEIAPGLHQAELEYLVREEWARVADDVLWRRSKLGLHYTEAQRMAVVQWFAEREHLWAKPPAAAA</sequence>
<dbReference type="NCBIfam" id="NF009906">
    <property type="entry name" value="PRK13369.1"/>
    <property type="match status" value="1"/>
</dbReference>
<dbReference type="NCBIfam" id="NF008899">
    <property type="entry name" value="PRK12266.1"/>
    <property type="match status" value="1"/>
</dbReference>
<dbReference type="GO" id="GO:0009331">
    <property type="term" value="C:glycerol-3-phosphate dehydrogenase (FAD) complex"/>
    <property type="evidence" value="ECO:0007669"/>
    <property type="project" value="UniProtKB-UniRule"/>
</dbReference>
<dbReference type="InterPro" id="IPR038299">
    <property type="entry name" value="DAO_C_sf"/>
</dbReference>
<dbReference type="EMBL" id="PEOG01000030">
    <property type="protein sequence ID" value="PIM52854.1"/>
    <property type="molecule type" value="Genomic_DNA"/>
</dbReference>
<comment type="similarity">
    <text evidence="2 6">Belongs to the FAD-dependent glycerol-3-phosphate dehydrogenase family.</text>
</comment>
<dbReference type="Gene3D" id="1.10.8.870">
    <property type="entry name" value="Alpha-glycerophosphate oxidase, cap domain"/>
    <property type="match status" value="1"/>
</dbReference>
<evidence type="ECO:0000256" key="3">
    <source>
        <dbReference type="ARBA" id="ARBA00022630"/>
    </source>
</evidence>
<evidence type="ECO:0000259" key="7">
    <source>
        <dbReference type="Pfam" id="PF01266"/>
    </source>
</evidence>
<dbReference type="AlphaFoldDB" id="A0A2G9CB66"/>
<organism evidence="9 10">
    <name type="scientific">Roseateles chitinivorans</name>
    <dbReference type="NCBI Taxonomy" id="2917965"/>
    <lineage>
        <taxon>Bacteria</taxon>
        <taxon>Pseudomonadati</taxon>
        <taxon>Pseudomonadota</taxon>
        <taxon>Betaproteobacteria</taxon>
        <taxon>Burkholderiales</taxon>
        <taxon>Sphaerotilaceae</taxon>
        <taxon>Roseateles</taxon>
    </lineage>
</organism>
<dbReference type="PANTHER" id="PTHR11985:SF15">
    <property type="entry name" value="GLYCEROL-3-PHOSPHATE DEHYDROGENASE, MITOCHONDRIAL"/>
    <property type="match status" value="1"/>
</dbReference>
<dbReference type="InterPro" id="IPR036188">
    <property type="entry name" value="FAD/NAD-bd_sf"/>
</dbReference>
<keyword evidence="5 6" id="KW-0560">Oxidoreductase</keyword>
<feature type="domain" description="Alpha-glycerophosphate oxidase C-terminal" evidence="8">
    <location>
        <begin position="405"/>
        <end position="518"/>
    </location>
</feature>
<accession>A0A2G9CB66</accession>